<name>A0A0M2HVY1_9MICO</name>
<evidence type="ECO:0000313" key="2">
    <source>
        <dbReference type="Proteomes" id="UP000033900"/>
    </source>
</evidence>
<reference evidence="1 2" key="1">
    <citation type="submission" date="2015-02" db="EMBL/GenBank/DDBJ databases">
        <title>Draft genome sequences of ten Microbacterium spp. with emphasis on heavy metal contaminated environments.</title>
        <authorList>
            <person name="Corretto E."/>
        </authorList>
    </citation>
    <scope>NUCLEOTIDE SEQUENCE [LARGE SCALE GENOMIC DNA]</scope>
    <source>
        <strain evidence="1 2">SA35</strain>
    </source>
</reference>
<protein>
    <recommendedName>
        <fullName evidence="3">DUF4242 domain-containing protein</fullName>
    </recommendedName>
</protein>
<organism evidence="1 2">
    <name type="scientific">Microbacterium hydrocarbonoxydans</name>
    <dbReference type="NCBI Taxonomy" id="273678"/>
    <lineage>
        <taxon>Bacteria</taxon>
        <taxon>Bacillati</taxon>
        <taxon>Actinomycetota</taxon>
        <taxon>Actinomycetes</taxon>
        <taxon>Micrococcales</taxon>
        <taxon>Microbacteriaceae</taxon>
        <taxon>Microbacterium</taxon>
    </lineage>
</organism>
<dbReference type="PATRIC" id="fig|273678.4.peg.770"/>
<dbReference type="Proteomes" id="UP000033900">
    <property type="component" value="Unassembled WGS sequence"/>
</dbReference>
<dbReference type="Gene3D" id="3.30.70.3090">
    <property type="entry name" value="ORF SCO4226, nickel-binding ferredoxin-like monomer"/>
    <property type="match status" value="1"/>
</dbReference>
<gene>
    <name evidence="1" type="ORF">RS84_00776</name>
</gene>
<accession>A0A0M2HVY1</accession>
<keyword evidence="2" id="KW-1185">Reference proteome</keyword>
<dbReference type="InterPro" id="IPR025336">
    <property type="entry name" value="SCO4226-like"/>
</dbReference>
<dbReference type="STRING" id="273678.RS84_00776"/>
<dbReference type="Pfam" id="PF14026">
    <property type="entry name" value="SCO4226-like"/>
    <property type="match status" value="1"/>
</dbReference>
<proteinExistence type="predicted"/>
<dbReference type="AlphaFoldDB" id="A0A0M2HVY1"/>
<dbReference type="EMBL" id="JYJB01000006">
    <property type="protein sequence ID" value="KJL48609.1"/>
    <property type="molecule type" value="Genomic_DNA"/>
</dbReference>
<dbReference type="RefSeq" id="WP_045256446.1">
    <property type="nucleotide sequence ID" value="NZ_JYJB01000006.1"/>
</dbReference>
<comment type="caution">
    <text evidence="1">The sequence shown here is derived from an EMBL/GenBank/DDBJ whole genome shotgun (WGS) entry which is preliminary data.</text>
</comment>
<evidence type="ECO:0008006" key="3">
    <source>
        <dbReference type="Google" id="ProtNLM"/>
    </source>
</evidence>
<dbReference type="OrthoDB" id="3696535at2"/>
<dbReference type="InterPro" id="IPR042557">
    <property type="entry name" value="SCO4226"/>
</dbReference>
<sequence length="84" mass="9098">MPLFIDVHEQLPEGATAGDVAAAHTADLSLQEQYGVNYRRYWVDESSGKAFCLVEAPDAESAIAVHREAHGLVADRIFEVVEGG</sequence>
<evidence type="ECO:0000313" key="1">
    <source>
        <dbReference type="EMBL" id="KJL48609.1"/>
    </source>
</evidence>